<name>A0A858R3H5_9PROT</name>
<keyword evidence="5" id="KW-0378">Hydrolase</keyword>
<keyword evidence="7" id="KW-0862">Zinc</keyword>
<evidence type="ECO:0000256" key="7">
    <source>
        <dbReference type="PIRSR" id="PIRSR001235-1"/>
    </source>
</evidence>
<feature type="binding site" evidence="8">
    <location>
        <position position="278"/>
    </location>
    <ligand>
        <name>allantoate</name>
        <dbReference type="ChEBI" id="CHEBI:17536"/>
    </ligand>
</feature>
<feature type="binding site" evidence="7">
    <location>
        <position position="84"/>
    </location>
    <ligand>
        <name>Zn(2+)</name>
        <dbReference type="ChEBI" id="CHEBI:29105"/>
        <label>1</label>
    </ligand>
</feature>
<feature type="binding site" evidence="7">
    <location>
        <position position="130"/>
    </location>
    <ligand>
        <name>Zn(2+)</name>
        <dbReference type="ChEBI" id="CHEBI:29105"/>
        <label>2</label>
    </ligand>
</feature>
<dbReference type="NCBIfam" id="NF006775">
    <property type="entry name" value="PRK09290.2-5"/>
    <property type="match status" value="1"/>
</dbReference>
<dbReference type="AlphaFoldDB" id="A0A858R3H5"/>
<dbReference type="KEGG" id="acru:HHL28_00265"/>
<comment type="similarity">
    <text evidence="2">Belongs to the peptidase M20 family.</text>
</comment>
<keyword evidence="4 7" id="KW-0479">Metal-binding</keyword>
<comment type="cofactor">
    <cofactor evidence="1">
        <name>Mn(2+)</name>
        <dbReference type="ChEBI" id="CHEBI:29035"/>
    </cofactor>
</comment>
<dbReference type="NCBIfam" id="TIGR01879">
    <property type="entry name" value="hydantase"/>
    <property type="match status" value="1"/>
</dbReference>
<dbReference type="EMBL" id="CP051775">
    <property type="protein sequence ID" value="QJE71753.1"/>
    <property type="molecule type" value="Genomic_DNA"/>
</dbReference>
<dbReference type="SUPFAM" id="SSF53187">
    <property type="entry name" value="Zn-dependent exopeptidases"/>
    <property type="match status" value="1"/>
</dbReference>
<feature type="binding site" evidence="8">
    <location>
        <position position="291"/>
    </location>
    <ligand>
        <name>allantoate</name>
        <dbReference type="ChEBI" id="CHEBI:17536"/>
    </ligand>
</feature>
<reference evidence="9" key="1">
    <citation type="submission" date="2020-04" db="EMBL/GenBank/DDBJ databases">
        <title>A desert anoxygenic phototrophic bacterium fixes CO2 using RubisCO under aerobic conditions.</title>
        <authorList>
            <person name="Tang K."/>
        </authorList>
    </citation>
    <scope>NUCLEOTIDE SEQUENCE [LARGE SCALE GENOMIC DNA]</scope>
    <source>
        <strain evidence="9">MIMtkB3</strain>
    </source>
</reference>
<evidence type="ECO:0000256" key="8">
    <source>
        <dbReference type="PIRSR" id="PIRSR001235-2"/>
    </source>
</evidence>
<dbReference type="PROSITE" id="PS00758">
    <property type="entry name" value="ARGE_DAPE_CPG2_1"/>
    <property type="match status" value="1"/>
</dbReference>
<dbReference type="PIRSF" id="PIRSF001235">
    <property type="entry name" value="Amidase_carbamoylase"/>
    <property type="match status" value="1"/>
</dbReference>
<dbReference type="Gene3D" id="3.30.70.360">
    <property type="match status" value="1"/>
</dbReference>
<dbReference type="GO" id="GO:0046872">
    <property type="term" value="F:metal ion binding"/>
    <property type="evidence" value="ECO:0007669"/>
    <property type="project" value="UniProtKB-KW"/>
</dbReference>
<dbReference type="GO" id="GO:0016813">
    <property type="term" value="F:hydrolase activity, acting on carbon-nitrogen (but not peptide) bonds, in linear amidines"/>
    <property type="evidence" value="ECO:0007669"/>
    <property type="project" value="InterPro"/>
</dbReference>
<dbReference type="CDD" id="cd03884">
    <property type="entry name" value="M20_bAS"/>
    <property type="match status" value="1"/>
</dbReference>
<gene>
    <name evidence="9" type="ORF">HHL28_00265</name>
</gene>
<dbReference type="InterPro" id="IPR036264">
    <property type="entry name" value="Bact_exopeptidase_dim_dom"/>
</dbReference>
<evidence type="ECO:0000256" key="2">
    <source>
        <dbReference type="ARBA" id="ARBA00006153"/>
    </source>
</evidence>
<dbReference type="InterPro" id="IPR010158">
    <property type="entry name" value="Amidase_Cbmase"/>
</dbReference>
<comment type="cofactor">
    <cofactor evidence="7">
        <name>Zn(2+)</name>
        <dbReference type="ChEBI" id="CHEBI:29105"/>
    </cofactor>
    <text evidence="7">Binds 2 Zn(2+) ions per subunit.</text>
</comment>
<proteinExistence type="inferred from homology"/>
<dbReference type="PANTHER" id="PTHR32494:SF19">
    <property type="entry name" value="ALLANTOATE DEIMINASE-RELATED"/>
    <property type="match status" value="1"/>
</dbReference>
<sequence>MTAAVTAEDAARLMARLDQLASFTEVPGQLTRPYLSPSHRAAAGQVAAWMRDAGMKVSLDPLATVVGRYDGTDPAARTLLVGSHIDTVRDAGKYDGNLGVLLGIGLVEALHRSGTRLPFAVEILAFGDEEGVRFPGTLRGSAAVAGTLTDAQLDVADADGVTVRQALREVGCDPSAYPTAARRRDDLLAFLEVHIEQGPVLEAEDLPVGIVTAIAAASRFEATLSGTAGHAGTVPMRLRQDALAAAAECVLAVERICAARHELVGTVGRIEALPGAVNVIPGQARFSLDLRGPTHAERDSAWGVILAEWEAICRRRGTALSVRQTHGHDGCTCAPWLMDAMGAAIARAGIPPFRLPSGAGHDAMSLAGLTDVAMLFVRCAGGISHNPAESITEGDAQVALSVMLDLVQSLSPIPPARETT</sequence>
<keyword evidence="6" id="KW-0464">Manganese</keyword>
<evidence type="ECO:0000313" key="9">
    <source>
        <dbReference type="EMBL" id="QJE71753.1"/>
    </source>
</evidence>
<feature type="binding site" evidence="7">
    <location>
        <position position="385"/>
    </location>
    <ligand>
        <name>Zn(2+)</name>
        <dbReference type="ChEBI" id="CHEBI:29105"/>
        <label>2</label>
    </ligand>
</feature>
<feature type="binding site" evidence="8">
    <location>
        <position position="219"/>
    </location>
    <ligand>
        <name>allantoate</name>
        <dbReference type="ChEBI" id="CHEBI:17536"/>
    </ligand>
</feature>
<comment type="subunit">
    <text evidence="3">Homodimer.</text>
</comment>
<evidence type="ECO:0000256" key="6">
    <source>
        <dbReference type="ARBA" id="ARBA00023211"/>
    </source>
</evidence>
<feature type="binding site" evidence="7">
    <location>
        <position position="194"/>
    </location>
    <ligand>
        <name>Zn(2+)</name>
        <dbReference type="ChEBI" id="CHEBI:29105"/>
        <label>1</label>
    </ligand>
</feature>
<keyword evidence="10" id="KW-1185">Reference proteome</keyword>
<feature type="binding site" evidence="7">
    <location>
        <position position="95"/>
    </location>
    <ligand>
        <name>Zn(2+)</name>
        <dbReference type="ChEBI" id="CHEBI:29105"/>
        <label>1</label>
    </ligand>
</feature>
<dbReference type="Pfam" id="PF01546">
    <property type="entry name" value="Peptidase_M20"/>
    <property type="match status" value="1"/>
</dbReference>
<dbReference type="Gene3D" id="3.40.630.10">
    <property type="entry name" value="Zn peptidases"/>
    <property type="match status" value="1"/>
</dbReference>
<evidence type="ECO:0000256" key="3">
    <source>
        <dbReference type="ARBA" id="ARBA00011738"/>
    </source>
</evidence>
<dbReference type="SUPFAM" id="SSF55031">
    <property type="entry name" value="Bacterial exopeptidase dimerisation domain"/>
    <property type="match status" value="1"/>
</dbReference>
<evidence type="ECO:0000256" key="4">
    <source>
        <dbReference type="ARBA" id="ARBA00022723"/>
    </source>
</evidence>
<dbReference type="PANTHER" id="PTHR32494">
    <property type="entry name" value="ALLANTOATE DEIMINASE-RELATED"/>
    <property type="match status" value="1"/>
</dbReference>
<evidence type="ECO:0000313" key="10">
    <source>
        <dbReference type="Proteomes" id="UP000501891"/>
    </source>
</evidence>
<dbReference type="Proteomes" id="UP000501891">
    <property type="component" value="Chromosome"/>
</dbReference>
<organism evidence="9 10">
    <name type="scientific">Aerophototrophica crusticola</name>
    <dbReference type="NCBI Taxonomy" id="1709002"/>
    <lineage>
        <taxon>Bacteria</taxon>
        <taxon>Pseudomonadati</taxon>
        <taxon>Pseudomonadota</taxon>
        <taxon>Alphaproteobacteria</taxon>
        <taxon>Rhodospirillales</taxon>
        <taxon>Rhodospirillaceae</taxon>
        <taxon>Aerophototrophica</taxon>
    </lineage>
</organism>
<dbReference type="InterPro" id="IPR002933">
    <property type="entry name" value="Peptidase_M20"/>
</dbReference>
<evidence type="ECO:0000256" key="1">
    <source>
        <dbReference type="ARBA" id="ARBA00001936"/>
    </source>
</evidence>
<evidence type="ECO:0000256" key="5">
    <source>
        <dbReference type="ARBA" id="ARBA00022801"/>
    </source>
</evidence>
<accession>A0A858R3H5</accession>
<protein>
    <submittedName>
        <fullName evidence="9">Allantoate amidohydrolase</fullName>
    </submittedName>
</protein>
<feature type="binding site" evidence="7">
    <location>
        <position position="95"/>
    </location>
    <ligand>
        <name>Zn(2+)</name>
        <dbReference type="ChEBI" id="CHEBI:29105"/>
        <label>2</label>
    </ligand>
</feature>
<dbReference type="InterPro" id="IPR001261">
    <property type="entry name" value="ArgE/DapE_CS"/>
</dbReference>